<sequence length="481" mass="50476">MDMTANLPVAVIGAGPIGLAAAAHLVERGIRPVIFEQGARVGAALLEWGHVRVFSPWVYNIDAVARALLESSGWIAPNGGGLPTGGEIVRDYLEPFAALPEIAPNLKLGATITAVTRQGRDKVSNEGRKESPFVIRYEDAEGEHRVLAKAVIDASGTWSRPNPIGIDGLAVPGEREAATRIAYGIPDVVGRARGDYAAKRVLVIGGGHSAINVALALMELQDEAPGTKIFWALRHSSVEKLLGGGLNDQLPERGAFGLAAKKAMEDGRLNMLTAFSVDRIETEGNGLLVEATLAEKPFSLLVDRIVVATGFRPDLSFLGELRIALDPVVEAPPALASLIDPNFHSCGTVPPHGIDELTHPEPGFTIVGSKSYGRAPTFLMVTGYEQVRSVVADIAGDHDIAREVRLVLPETGVCSGAPLIGPEAAACCGGPAPDEVDACCVKDADAKAEGRSGCGCASVEAVDRRRPQPAVARAPHDIGVN</sequence>
<dbReference type="InterPro" id="IPR050982">
    <property type="entry name" value="Auxin_biosynth/cation_transpt"/>
</dbReference>
<accession>A0A1V8RN30</accession>
<feature type="domain" description="FAD/NAD(P)-binding" evidence="2">
    <location>
        <begin position="9"/>
        <end position="325"/>
    </location>
</feature>
<dbReference type="STRING" id="1873176.BFN67_21480"/>
<comment type="caution">
    <text evidence="3">The sequence shown here is derived from an EMBL/GenBank/DDBJ whole genome shotgun (WGS) entry which is preliminary data.</text>
</comment>
<dbReference type="PRINTS" id="PR00368">
    <property type="entry name" value="FADPNR"/>
</dbReference>
<dbReference type="AlphaFoldDB" id="A0A1V8RN30"/>
<protein>
    <submittedName>
        <fullName evidence="3">Flavoprotein</fullName>
    </submittedName>
</protein>
<gene>
    <name evidence="3" type="ORF">BFN67_21480</name>
</gene>
<dbReference type="PANTHER" id="PTHR43539:SF78">
    <property type="entry name" value="FLAVIN-CONTAINING MONOOXYGENASE"/>
    <property type="match status" value="1"/>
</dbReference>
<dbReference type="Gene3D" id="3.50.50.60">
    <property type="entry name" value="FAD/NAD(P)-binding domain"/>
    <property type="match status" value="1"/>
</dbReference>
<evidence type="ECO:0000259" key="2">
    <source>
        <dbReference type="Pfam" id="PF07992"/>
    </source>
</evidence>
<evidence type="ECO:0000313" key="3">
    <source>
        <dbReference type="EMBL" id="OQM74513.1"/>
    </source>
</evidence>
<dbReference type="SUPFAM" id="SSF51905">
    <property type="entry name" value="FAD/NAD(P)-binding domain"/>
    <property type="match status" value="1"/>
</dbReference>
<evidence type="ECO:0000313" key="4">
    <source>
        <dbReference type="Proteomes" id="UP000191905"/>
    </source>
</evidence>
<proteinExistence type="predicted"/>
<keyword evidence="4" id="KW-1185">Reference proteome</keyword>
<dbReference type="RefSeq" id="WP_080920668.1">
    <property type="nucleotide sequence ID" value="NZ_MDET01000028.1"/>
</dbReference>
<dbReference type="Pfam" id="PF07992">
    <property type="entry name" value="Pyr_redox_2"/>
    <property type="match status" value="1"/>
</dbReference>
<dbReference type="OrthoDB" id="7279140at2"/>
<evidence type="ECO:0000256" key="1">
    <source>
        <dbReference type="ARBA" id="ARBA00023002"/>
    </source>
</evidence>
<dbReference type="GO" id="GO:0050660">
    <property type="term" value="F:flavin adenine dinucleotide binding"/>
    <property type="evidence" value="ECO:0007669"/>
    <property type="project" value="TreeGrafter"/>
</dbReference>
<keyword evidence="1" id="KW-0560">Oxidoreductase</keyword>
<reference evidence="3 4" key="1">
    <citation type="journal article" date="2016" name="Int. J. Syst. Evol. Microbiol.">
        <title>Pseudaminobacter manganicus sp. nov., isolated from sludge of a manganese mine.</title>
        <authorList>
            <person name="Li J."/>
            <person name="Huang J."/>
            <person name="Liao S."/>
            <person name="Wang G."/>
        </authorList>
    </citation>
    <scope>NUCLEOTIDE SEQUENCE [LARGE SCALE GENOMIC DNA]</scope>
    <source>
        <strain evidence="3 4">JH-7</strain>
    </source>
</reference>
<dbReference type="Proteomes" id="UP000191905">
    <property type="component" value="Unassembled WGS sequence"/>
</dbReference>
<dbReference type="InterPro" id="IPR023753">
    <property type="entry name" value="FAD/NAD-binding_dom"/>
</dbReference>
<dbReference type="PRINTS" id="PR00411">
    <property type="entry name" value="PNDRDTASEI"/>
</dbReference>
<dbReference type="InterPro" id="IPR036188">
    <property type="entry name" value="FAD/NAD-bd_sf"/>
</dbReference>
<dbReference type="PANTHER" id="PTHR43539">
    <property type="entry name" value="FLAVIN-BINDING MONOOXYGENASE-LIKE PROTEIN (AFU_ORTHOLOGUE AFUA_4G09220)"/>
    <property type="match status" value="1"/>
</dbReference>
<organism evidence="3 4">
    <name type="scientific">Manganibacter manganicus</name>
    <dbReference type="NCBI Taxonomy" id="1873176"/>
    <lineage>
        <taxon>Bacteria</taxon>
        <taxon>Pseudomonadati</taxon>
        <taxon>Pseudomonadota</taxon>
        <taxon>Alphaproteobacteria</taxon>
        <taxon>Hyphomicrobiales</taxon>
        <taxon>Phyllobacteriaceae</taxon>
        <taxon>Manganibacter</taxon>
    </lineage>
</organism>
<name>A0A1V8RN30_9HYPH</name>
<dbReference type="GO" id="GO:0004497">
    <property type="term" value="F:monooxygenase activity"/>
    <property type="evidence" value="ECO:0007669"/>
    <property type="project" value="TreeGrafter"/>
</dbReference>
<dbReference type="EMBL" id="MDET01000028">
    <property type="protein sequence ID" value="OQM74513.1"/>
    <property type="molecule type" value="Genomic_DNA"/>
</dbReference>